<dbReference type="OrthoDB" id="9803125at2"/>
<dbReference type="AlphaFoldDB" id="A0A410Q8T8"/>
<feature type="binding site" evidence="5">
    <location>
        <position position="26"/>
    </location>
    <ligand>
        <name>Mn(2+)</name>
        <dbReference type="ChEBI" id="CHEBI:29035"/>
    </ligand>
</feature>
<evidence type="ECO:0000259" key="8">
    <source>
        <dbReference type="Pfam" id="PF02777"/>
    </source>
</evidence>
<proteinExistence type="inferred from homology"/>
<dbReference type="PRINTS" id="PR01703">
    <property type="entry name" value="MNSODISMTASE"/>
</dbReference>
<evidence type="ECO:0000256" key="4">
    <source>
        <dbReference type="ARBA" id="ARBA00023002"/>
    </source>
</evidence>
<sequence>MFKQIELSYGFGALEPHIDKLTMITHYSKHHATYTANLNAAVEKVPELSGKSIEEILKNLDVIADTTLRTAIRNNGGGFYNHNLYFSTISPNGGGNPRGELEKKIKEDFGSVEDMRMHLSAAAISRFGSGWAWLSTDKDGKLNVSSSPNQDNPLIEDSSFIPILGIDVWEHAYYLKYKNLRPDYVKAFWNVVDWNAVSRLYDYVIAG</sequence>
<dbReference type="GO" id="GO:0046872">
    <property type="term" value="F:metal ion binding"/>
    <property type="evidence" value="ECO:0007669"/>
    <property type="project" value="UniProtKB-KW"/>
</dbReference>
<dbReference type="SUPFAM" id="SSF54719">
    <property type="entry name" value="Fe,Mn superoxide dismutase (SOD), C-terminal domain"/>
    <property type="match status" value="1"/>
</dbReference>
<feature type="binding site" evidence="5">
    <location>
        <position position="167"/>
    </location>
    <ligand>
        <name>Mn(2+)</name>
        <dbReference type="ChEBI" id="CHEBI:29035"/>
    </ligand>
</feature>
<dbReference type="Pfam" id="PF02777">
    <property type="entry name" value="Sod_Fe_C"/>
    <property type="match status" value="1"/>
</dbReference>
<comment type="similarity">
    <text evidence="1 6">Belongs to the iron/manganese superoxide dismutase family.</text>
</comment>
<evidence type="ECO:0000256" key="5">
    <source>
        <dbReference type="PIRSR" id="PIRSR000349-1"/>
    </source>
</evidence>
<feature type="domain" description="Manganese/iron superoxide dismutase N-terminal" evidence="7">
    <location>
        <begin position="2"/>
        <end position="89"/>
    </location>
</feature>
<protein>
    <recommendedName>
        <fullName evidence="2 6">Superoxide dismutase</fullName>
        <ecNumber evidence="2 6">1.15.1.1</ecNumber>
    </recommendedName>
</protein>
<dbReference type="GO" id="GO:0005737">
    <property type="term" value="C:cytoplasm"/>
    <property type="evidence" value="ECO:0007669"/>
    <property type="project" value="TreeGrafter"/>
</dbReference>
<dbReference type="SUPFAM" id="SSF46609">
    <property type="entry name" value="Fe,Mn superoxide dismutase (SOD), N-terminal domain"/>
    <property type="match status" value="1"/>
</dbReference>
<dbReference type="KEGG" id="spoa:EQM13_01730"/>
<evidence type="ECO:0000256" key="2">
    <source>
        <dbReference type="ARBA" id="ARBA00012682"/>
    </source>
</evidence>
<dbReference type="PANTHER" id="PTHR43595">
    <property type="entry name" value="37S RIBOSOMAL PROTEIN S26, MITOCHONDRIAL"/>
    <property type="match status" value="1"/>
</dbReference>
<organism evidence="9 10">
    <name type="scientific">Acidilutibacter cellobiosedens</name>
    <dbReference type="NCBI Taxonomy" id="2507161"/>
    <lineage>
        <taxon>Bacteria</taxon>
        <taxon>Bacillati</taxon>
        <taxon>Bacillota</taxon>
        <taxon>Tissierellia</taxon>
        <taxon>Tissierellales</taxon>
        <taxon>Acidilutibacteraceae</taxon>
        <taxon>Acidilutibacter</taxon>
    </lineage>
</organism>
<name>A0A410Q8T8_9FIRM</name>
<dbReference type="InterPro" id="IPR001189">
    <property type="entry name" value="Mn/Fe_SOD"/>
</dbReference>
<dbReference type="GO" id="GO:0004784">
    <property type="term" value="F:superoxide dismutase activity"/>
    <property type="evidence" value="ECO:0007669"/>
    <property type="project" value="UniProtKB-EC"/>
</dbReference>
<keyword evidence="4 6" id="KW-0560">Oxidoreductase</keyword>
<evidence type="ECO:0000256" key="1">
    <source>
        <dbReference type="ARBA" id="ARBA00008714"/>
    </source>
</evidence>
<comment type="function">
    <text evidence="6">Destroys radicals which are normally produced within the cells and which are toxic to biological systems.</text>
</comment>
<dbReference type="InterPro" id="IPR019832">
    <property type="entry name" value="Mn/Fe_SOD_C"/>
</dbReference>
<dbReference type="InterPro" id="IPR019831">
    <property type="entry name" value="Mn/Fe_SOD_N"/>
</dbReference>
<dbReference type="PROSITE" id="PS00088">
    <property type="entry name" value="SOD_MN"/>
    <property type="match status" value="1"/>
</dbReference>
<feature type="binding site" evidence="5">
    <location>
        <position position="171"/>
    </location>
    <ligand>
        <name>Mn(2+)</name>
        <dbReference type="ChEBI" id="CHEBI:29035"/>
    </ligand>
</feature>
<evidence type="ECO:0000256" key="6">
    <source>
        <dbReference type="RuleBase" id="RU000414"/>
    </source>
</evidence>
<dbReference type="InterPro" id="IPR036314">
    <property type="entry name" value="SOD_C_sf"/>
</dbReference>
<dbReference type="Gene3D" id="1.10.287.990">
    <property type="entry name" value="Fe,Mn superoxide dismutase (SOD) domain"/>
    <property type="match status" value="1"/>
</dbReference>
<dbReference type="Gene3D" id="3.55.40.20">
    <property type="entry name" value="Iron/manganese superoxide dismutase, C-terminal domain"/>
    <property type="match status" value="1"/>
</dbReference>
<comment type="catalytic activity">
    <reaction evidence="6">
        <text>2 superoxide + 2 H(+) = H2O2 + O2</text>
        <dbReference type="Rhea" id="RHEA:20696"/>
        <dbReference type="ChEBI" id="CHEBI:15378"/>
        <dbReference type="ChEBI" id="CHEBI:15379"/>
        <dbReference type="ChEBI" id="CHEBI:16240"/>
        <dbReference type="ChEBI" id="CHEBI:18421"/>
        <dbReference type="EC" id="1.15.1.1"/>
    </reaction>
</comment>
<dbReference type="Pfam" id="PF00081">
    <property type="entry name" value="Sod_Fe_N"/>
    <property type="match status" value="1"/>
</dbReference>
<feature type="domain" description="Manganese/iron superoxide dismutase C-terminal" evidence="8">
    <location>
        <begin position="97"/>
        <end position="199"/>
    </location>
</feature>
<evidence type="ECO:0000256" key="3">
    <source>
        <dbReference type="ARBA" id="ARBA00022723"/>
    </source>
</evidence>
<dbReference type="FunFam" id="3.55.40.20:FF:000001">
    <property type="entry name" value="Superoxide dismutase"/>
    <property type="match status" value="1"/>
</dbReference>
<dbReference type="InterPro" id="IPR019833">
    <property type="entry name" value="Mn/Fe_SOD_BS"/>
</dbReference>
<evidence type="ECO:0000313" key="9">
    <source>
        <dbReference type="EMBL" id="QAT60381.1"/>
    </source>
</evidence>
<keyword evidence="3 5" id="KW-0479">Metal-binding</keyword>
<dbReference type="PANTHER" id="PTHR43595:SF2">
    <property type="entry name" value="SMALL RIBOSOMAL SUBUNIT PROTEIN MS42"/>
    <property type="match status" value="1"/>
</dbReference>
<dbReference type="RefSeq" id="WP_128751783.1">
    <property type="nucleotide sequence ID" value="NZ_CP035282.1"/>
</dbReference>
<feature type="binding site" evidence="5">
    <location>
        <position position="82"/>
    </location>
    <ligand>
        <name>Mn(2+)</name>
        <dbReference type="ChEBI" id="CHEBI:29035"/>
    </ligand>
</feature>
<gene>
    <name evidence="9" type="ORF">EQM13_01730</name>
</gene>
<reference evidence="10" key="1">
    <citation type="submission" date="2019-01" db="EMBL/GenBank/DDBJ databases">
        <title>Draft genomes of a novel of Sporanaerobacter strains.</title>
        <authorList>
            <person name="Ma S."/>
        </authorList>
    </citation>
    <scope>NUCLEOTIDE SEQUENCE [LARGE SCALE GENOMIC DNA]</scope>
    <source>
        <strain evidence="10">NJN-17</strain>
    </source>
</reference>
<dbReference type="EC" id="1.15.1.1" evidence="2 6"/>
<evidence type="ECO:0000313" key="10">
    <source>
        <dbReference type="Proteomes" id="UP000287969"/>
    </source>
</evidence>
<dbReference type="Proteomes" id="UP000287969">
    <property type="component" value="Chromosome"/>
</dbReference>
<keyword evidence="10" id="KW-1185">Reference proteome</keyword>
<evidence type="ECO:0000259" key="7">
    <source>
        <dbReference type="Pfam" id="PF00081"/>
    </source>
</evidence>
<dbReference type="InterPro" id="IPR036324">
    <property type="entry name" value="Mn/Fe_SOD_N_sf"/>
</dbReference>
<dbReference type="EMBL" id="CP035282">
    <property type="protein sequence ID" value="QAT60381.1"/>
    <property type="molecule type" value="Genomic_DNA"/>
</dbReference>
<dbReference type="PIRSF" id="PIRSF000349">
    <property type="entry name" value="SODismutase"/>
    <property type="match status" value="1"/>
</dbReference>
<accession>A0A410Q8T8</accession>